<dbReference type="GO" id="GO:0032259">
    <property type="term" value="P:methylation"/>
    <property type="evidence" value="ECO:0007669"/>
    <property type="project" value="UniProtKB-KW"/>
</dbReference>
<keyword evidence="2" id="KW-0489">Methyltransferase</keyword>
<dbReference type="Proteomes" id="UP000291469">
    <property type="component" value="Chromosome"/>
</dbReference>
<dbReference type="Gene3D" id="3.40.50.150">
    <property type="entry name" value="Vaccinia Virus protein VP39"/>
    <property type="match status" value="1"/>
</dbReference>
<keyword evidence="1 2" id="KW-0808">Transferase</keyword>
<organism evidence="2 3">
    <name type="scientific">Egibacter rhizosphaerae</name>
    <dbReference type="NCBI Taxonomy" id="1670831"/>
    <lineage>
        <taxon>Bacteria</taxon>
        <taxon>Bacillati</taxon>
        <taxon>Actinomycetota</taxon>
        <taxon>Nitriliruptoria</taxon>
        <taxon>Egibacterales</taxon>
        <taxon>Egibacteraceae</taxon>
        <taxon>Egibacter</taxon>
    </lineage>
</organism>
<evidence type="ECO:0000313" key="2">
    <source>
        <dbReference type="EMBL" id="QBI20289.1"/>
    </source>
</evidence>
<dbReference type="PANTHER" id="PTHR43861">
    <property type="entry name" value="TRANS-ACONITATE 2-METHYLTRANSFERASE-RELATED"/>
    <property type="match status" value="1"/>
</dbReference>
<dbReference type="KEGG" id="erz:ER308_12410"/>
<dbReference type="GO" id="GO:0008168">
    <property type="term" value="F:methyltransferase activity"/>
    <property type="evidence" value="ECO:0007669"/>
    <property type="project" value="UniProtKB-KW"/>
</dbReference>
<gene>
    <name evidence="2" type="ORF">ER308_12410</name>
</gene>
<name>A0A411YGI7_9ACTN</name>
<dbReference type="Gene3D" id="3.40.50.720">
    <property type="entry name" value="NAD(P)-binding Rossmann-like Domain"/>
    <property type="match status" value="1"/>
</dbReference>
<evidence type="ECO:0000313" key="3">
    <source>
        <dbReference type="Proteomes" id="UP000291469"/>
    </source>
</evidence>
<dbReference type="SUPFAM" id="SSF53335">
    <property type="entry name" value="S-adenosyl-L-methionine-dependent methyltransferases"/>
    <property type="match status" value="1"/>
</dbReference>
<accession>A0A411YGI7</accession>
<protein>
    <submittedName>
        <fullName evidence="2">Methyltransferase domain-containing protein</fullName>
    </submittedName>
</protein>
<dbReference type="InterPro" id="IPR029063">
    <property type="entry name" value="SAM-dependent_MTases_sf"/>
</dbReference>
<reference evidence="2 3" key="1">
    <citation type="submission" date="2019-01" db="EMBL/GenBank/DDBJ databases">
        <title>Egibacter rhizosphaerae EGI 80759T.</title>
        <authorList>
            <person name="Chen D.-D."/>
            <person name="Tian Y."/>
            <person name="Jiao J.-Y."/>
            <person name="Zhang X.-T."/>
            <person name="Zhang Y.-G."/>
            <person name="Zhang Y."/>
            <person name="Xiao M."/>
            <person name="Shu W.-S."/>
            <person name="Li W.-J."/>
        </authorList>
    </citation>
    <scope>NUCLEOTIDE SEQUENCE [LARGE SCALE GENOMIC DNA]</scope>
    <source>
        <strain evidence="2 3">EGI 80759</strain>
    </source>
</reference>
<dbReference type="EMBL" id="CP036402">
    <property type="protein sequence ID" value="QBI20289.1"/>
    <property type="molecule type" value="Genomic_DNA"/>
</dbReference>
<dbReference type="OrthoDB" id="9810247at2"/>
<dbReference type="AlphaFoldDB" id="A0A411YGI7"/>
<keyword evidence="3" id="KW-1185">Reference proteome</keyword>
<evidence type="ECO:0000256" key="1">
    <source>
        <dbReference type="ARBA" id="ARBA00022679"/>
    </source>
</evidence>
<dbReference type="Pfam" id="PF13489">
    <property type="entry name" value="Methyltransf_23"/>
    <property type="match status" value="1"/>
</dbReference>
<sequence>MHVGVQWQEAAAARNARRGSMRLGQCNRCGLVTNAAFDPGLLDYGTQRYDNALHASAAFRAFEQDTIERLVRNHDLAGRTVVEIGCGEGRFLGLLAEAAGAHGIGYDPGHDPAVRAPAADRAGVEIHRGTYPASNATAHDAPALVICRQTLEHVLDPVGFLRTLRAAVADDGVLYLDVPDSRMPFEHGSVWDLIYEHCLYFVDVSLAHTLAVAGLHVGSLRPAFSGQFLAVEAVAGPVADALPTERELAAVTDAAARFAATLEERTATWQTRLAAARAEGRRVAAWGAGARAVTFANLLDHDQQSIAAIVDLNPHKQGTYLAGTGHPIVPPEVLVGLDPDTVVVFNPLYRDEVATALGSLGIDASVVVA</sequence>
<proteinExistence type="predicted"/>
<dbReference type="CDD" id="cd02440">
    <property type="entry name" value="AdoMet_MTases"/>
    <property type="match status" value="1"/>
</dbReference>
<dbReference type="PANTHER" id="PTHR43861:SF3">
    <property type="entry name" value="PUTATIVE (AFU_ORTHOLOGUE AFUA_2G14390)-RELATED"/>
    <property type="match status" value="1"/>
</dbReference>